<accession>A0A0P0DCG4</accession>
<organism evidence="5 6">
    <name type="scientific">Pseudalgibacter alginicilyticus</name>
    <dbReference type="NCBI Taxonomy" id="1736674"/>
    <lineage>
        <taxon>Bacteria</taxon>
        <taxon>Pseudomonadati</taxon>
        <taxon>Bacteroidota</taxon>
        <taxon>Flavobacteriia</taxon>
        <taxon>Flavobacteriales</taxon>
        <taxon>Flavobacteriaceae</taxon>
        <taxon>Pseudalgibacter</taxon>
    </lineage>
</organism>
<dbReference type="PANTHER" id="PTHR35038">
    <property type="entry name" value="DISSIMILATORY SULFITE REDUCTASE SIRA"/>
    <property type="match status" value="1"/>
</dbReference>
<evidence type="ECO:0000259" key="4">
    <source>
        <dbReference type="Pfam" id="PF13435"/>
    </source>
</evidence>
<dbReference type="InterPro" id="IPR010177">
    <property type="entry name" value="Paired_CXXCH_1"/>
</dbReference>
<dbReference type="CDD" id="cd08168">
    <property type="entry name" value="Cytochrom_C3"/>
    <property type="match status" value="1"/>
</dbReference>
<dbReference type="InterPro" id="IPR019734">
    <property type="entry name" value="TPR_rpt"/>
</dbReference>
<dbReference type="PROSITE" id="PS50005">
    <property type="entry name" value="TPR"/>
    <property type="match status" value="2"/>
</dbReference>
<evidence type="ECO:0000256" key="1">
    <source>
        <dbReference type="ARBA" id="ARBA00022729"/>
    </source>
</evidence>
<evidence type="ECO:0000313" key="6">
    <source>
        <dbReference type="Proteomes" id="UP000057981"/>
    </source>
</evidence>
<evidence type="ECO:0000259" key="3">
    <source>
        <dbReference type="Pfam" id="PF09699"/>
    </source>
</evidence>
<feature type="repeat" description="TPR" evidence="2">
    <location>
        <begin position="633"/>
        <end position="666"/>
    </location>
</feature>
<protein>
    <submittedName>
        <fullName evidence="5">Uncharacterized protein</fullName>
    </submittedName>
</protein>
<dbReference type="SMART" id="SM00028">
    <property type="entry name" value="TPR"/>
    <property type="match status" value="5"/>
</dbReference>
<dbReference type="Pfam" id="PF09699">
    <property type="entry name" value="Paired_CXXCH_1"/>
    <property type="match status" value="1"/>
</dbReference>
<dbReference type="Pfam" id="PF13435">
    <property type="entry name" value="Cytochrome_C554"/>
    <property type="match status" value="2"/>
</dbReference>
<evidence type="ECO:0000313" key="5">
    <source>
        <dbReference type="EMBL" id="ALJ06652.1"/>
    </source>
</evidence>
<dbReference type="Gene3D" id="1.10.1130.10">
    <property type="entry name" value="Flavocytochrome C3, Chain A"/>
    <property type="match status" value="3"/>
</dbReference>
<dbReference type="AlphaFoldDB" id="A0A0P0DCG4"/>
<dbReference type="InterPro" id="IPR023155">
    <property type="entry name" value="Cyt_c-552/4"/>
</dbReference>
<dbReference type="EMBL" id="CP012898">
    <property type="protein sequence ID" value="ALJ06652.1"/>
    <property type="molecule type" value="Genomic_DNA"/>
</dbReference>
<feature type="domain" description="Cytochrome c-552/4" evidence="4">
    <location>
        <begin position="58"/>
        <end position="84"/>
    </location>
</feature>
<evidence type="ECO:0000256" key="2">
    <source>
        <dbReference type="PROSITE-ProRule" id="PRU00339"/>
    </source>
</evidence>
<dbReference type="InterPro" id="IPR036280">
    <property type="entry name" value="Multihaem_cyt_sf"/>
</dbReference>
<feature type="domain" description="Cytochrome c-552/4" evidence="4">
    <location>
        <begin position="186"/>
        <end position="226"/>
    </location>
</feature>
<keyword evidence="1" id="KW-0732">Signal</keyword>
<dbReference type="InterPro" id="IPR051829">
    <property type="entry name" value="Multiheme_Cytochr_ET"/>
</dbReference>
<dbReference type="SUPFAM" id="SSF48452">
    <property type="entry name" value="TPR-like"/>
    <property type="match status" value="1"/>
</dbReference>
<gene>
    <name evidence="5" type="ORF">APS56_16580</name>
</gene>
<dbReference type="Gene3D" id="1.25.40.10">
    <property type="entry name" value="Tetratricopeptide repeat domain"/>
    <property type="match status" value="1"/>
</dbReference>
<dbReference type="KEGG" id="ahz:APS56_16580"/>
<dbReference type="Pfam" id="PF13181">
    <property type="entry name" value="TPR_8"/>
    <property type="match status" value="1"/>
</dbReference>
<proteinExistence type="predicted"/>
<dbReference type="InterPro" id="IPR011989">
    <property type="entry name" value="ARM-like"/>
</dbReference>
<dbReference type="SUPFAM" id="SSF48695">
    <property type="entry name" value="Multiheme cytochromes"/>
    <property type="match status" value="1"/>
</dbReference>
<dbReference type="PROSITE" id="PS51257">
    <property type="entry name" value="PROKAR_LIPOPROTEIN"/>
    <property type="match status" value="1"/>
</dbReference>
<dbReference type="InterPro" id="IPR006597">
    <property type="entry name" value="Sel1-like"/>
</dbReference>
<feature type="repeat" description="TPR" evidence="2">
    <location>
        <begin position="599"/>
        <end position="632"/>
    </location>
</feature>
<sequence length="745" mass="85697">MHSHKSNNYKSPYPLNHLKNGIYILCFVVILGCKNKEYAPKTTVHKQTGHSTFVGKEACIDCHQTEYTTWKDSHHDQAMKIADSTTILADFNNTSFTFQGVTSKFFKKDGDFYVNTADENGEYQDYKIIYTYGVTPLQQYIVKFPNGAYQCLITAWDTEKNLWFHLQPNLELAHGEWINWTGGAMRWNTACADCHSTNLEKNYNSTNNVYNTTYSEINVSCEACHGPASSHVEFYENPIEGATPPKLYMSNNETSKDLVQKCARCHSRRGQITKKFDYEGHFLDHYTPSLYTYPTYELDGQIKDEDYVYGSFVQSKMYHSGVKCTDCHDAHSLQLKQTGNNLCVTCHVADTYDSSSHHYHQPNTEGAQCINCHMTGRFYMGNDFRRDHSFRNPRPDQTVKYGTPNACNGCHEDKTPEWASDFINSKYGTQRPDHFSNYLLAGYEGNQNAFHTLISEEKYPEIARATALNQYTNNQLSPDEINGLRRFLNDPSILVRNEAVRSFEKINDQSRYADIEPLLRDPVRLVRISAVRYFNSIGADMSNNNSYIEAEKEFFEQMDMDADFATGQHQIGIYHETKGEIDLAIKAYRKAIKMDNWLNISRMNLALLLYKQGNTEEVIELYLKVIEQEPDYGDSYYMLGLLYNEIGDSKNALKYLEIASNKKPINIRAFYNYALKLQAENMNQKSIEVINKALSIFPDNENLLYVKLIAEMNLKQHVAAYNTCSKLIQLAPHNANYQQILQSLQ</sequence>
<feature type="domain" description="Doubled CXXCH motif" evidence="3">
    <location>
        <begin position="323"/>
        <end position="349"/>
    </location>
</feature>
<dbReference type="STRING" id="1736674.APS56_16580"/>
<reference evidence="5 6" key="1">
    <citation type="submission" date="2015-10" db="EMBL/GenBank/DDBJ databases">
        <authorList>
            <person name="Gilbert D.G."/>
        </authorList>
    </citation>
    <scope>NUCLEOTIDE SEQUENCE [LARGE SCALE GENOMIC DNA]</scope>
    <source>
        <strain evidence="6">HZ-22</strain>
    </source>
</reference>
<dbReference type="Pfam" id="PF13431">
    <property type="entry name" value="TPR_17"/>
    <property type="match status" value="1"/>
</dbReference>
<dbReference type="OrthoDB" id="9814800at2"/>
<keyword evidence="6" id="KW-1185">Reference proteome</keyword>
<dbReference type="Proteomes" id="UP000057981">
    <property type="component" value="Chromosome"/>
</dbReference>
<dbReference type="InterPro" id="IPR011990">
    <property type="entry name" value="TPR-like_helical_dom_sf"/>
</dbReference>
<dbReference type="RefSeq" id="WP_054730996.1">
    <property type="nucleotide sequence ID" value="NZ_CP012898.1"/>
</dbReference>
<dbReference type="PATRIC" id="fig|1736674.3.peg.3398"/>
<dbReference type="PANTHER" id="PTHR35038:SF8">
    <property type="entry name" value="C-TYPE POLYHEME CYTOCHROME OMCC"/>
    <property type="match status" value="1"/>
</dbReference>
<dbReference type="Gene3D" id="1.25.10.10">
    <property type="entry name" value="Leucine-rich Repeat Variant"/>
    <property type="match status" value="1"/>
</dbReference>
<keyword evidence="2" id="KW-0802">TPR repeat</keyword>
<dbReference type="SMART" id="SM00671">
    <property type="entry name" value="SEL1"/>
    <property type="match status" value="2"/>
</dbReference>
<name>A0A0P0DCG4_9FLAO</name>